<dbReference type="EMBL" id="CP026309">
    <property type="protein sequence ID" value="AUV80823.1"/>
    <property type="molecule type" value="Genomic_DNA"/>
</dbReference>
<dbReference type="InterPro" id="IPR003593">
    <property type="entry name" value="AAA+_ATPase"/>
</dbReference>
<keyword evidence="3" id="KW-0067">ATP-binding</keyword>
<dbReference type="Gene3D" id="3.40.50.300">
    <property type="entry name" value="P-loop containing nucleotide triphosphate hydrolases"/>
    <property type="match status" value="1"/>
</dbReference>
<reference evidence="5 6" key="1">
    <citation type="submission" date="2018-01" db="EMBL/GenBank/DDBJ databases">
        <title>Complete genome sequence of Salinigranum rubrum GX10T, an extremely halophilic archaeon isolated from a marine solar saltern.</title>
        <authorList>
            <person name="Han S."/>
        </authorList>
    </citation>
    <scope>NUCLEOTIDE SEQUENCE [LARGE SCALE GENOMIC DNA]</scope>
    <source>
        <strain evidence="5 6">GX10</strain>
    </source>
</reference>
<dbReference type="CDD" id="cd03293">
    <property type="entry name" value="ABC_NrtD_SsuB_transporters"/>
    <property type="match status" value="1"/>
</dbReference>
<protein>
    <recommendedName>
        <fullName evidence="4">ABC transporter domain-containing protein</fullName>
    </recommendedName>
</protein>
<evidence type="ECO:0000313" key="5">
    <source>
        <dbReference type="EMBL" id="AUV80823.1"/>
    </source>
</evidence>
<keyword evidence="2" id="KW-0547">Nucleotide-binding</keyword>
<dbReference type="PROSITE" id="PS00211">
    <property type="entry name" value="ABC_TRANSPORTER_1"/>
    <property type="match status" value="1"/>
</dbReference>
<keyword evidence="6" id="KW-1185">Reference proteome</keyword>
<dbReference type="InterPro" id="IPR027417">
    <property type="entry name" value="P-loop_NTPase"/>
</dbReference>
<accession>A0A2I8VFW4</accession>
<evidence type="ECO:0000256" key="1">
    <source>
        <dbReference type="ARBA" id="ARBA00022448"/>
    </source>
</evidence>
<dbReference type="PANTHER" id="PTHR42788:SF13">
    <property type="entry name" value="ALIPHATIC SULFONATES IMPORT ATP-BINDING PROTEIN SSUB"/>
    <property type="match status" value="1"/>
</dbReference>
<dbReference type="AlphaFoldDB" id="A0A2I8VFW4"/>
<dbReference type="Proteomes" id="UP000236584">
    <property type="component" value="Chromosome"/>
</dbReference>
<dbReference type="Pfam" id="PF00005">
    <property type="entry name" value="ABC_tran"/>
    <property type="match status" value="1"/>
</dbReference>
<keyword evidence="1" id="KW-0813">Transport</keyword>
<dbReference type="PROSITE" id="PS50893">
    <property type="entry name" value="ABC_TRANSPORTER_2"/>
    <property type="match status" value="1"/>
</dbReference>
<dbReference type="PANTHER" id="PTHR42788">
    <property type="entry name" value="TAURINE IMPORT ATP-BINDING PROTEIN-RELATED"/>
    <property type="match status" value="1"/>
</dbReference>
<dbReference type="InterPro" id="IPR050166">
    <property type="entry name" value="ABC_transporter_ATP-bind"/>
</dbReference>
<evidence type="ECO:0000256" key="2">
    <source>
        <dbReference type="ARBA" id="ARBA00022741"/>
    </source>
</evidence>
<proteinExistence type="predicted"/>
<organism evidence="5 6">
    <name type="scientific">Salinigranum rubrum</name>
    <dbReference type="NCBI Taxonomy" id="755307"/>
    <lineage>
        <taxon>Archaea</taxon>
        <taxon>Methanobacteriati</taxon>
        <taxon>Methanobacteriota</taxon>
        <taxon>Stenosarchaea group</taxon>
        <taxon>Halobacteria</taxon>
        <taxon>Halobacteriales</taxon>
        <taxon>Haloferacaceae</taxon>
        <taxon>Salinigranum</taxon>
    </lineage>
</organism>
<evidence type="ECO:0000259" key="4">
    <source>
        <dbReference type="PROSITE" id="PS50893"/>
    </source>
</evidence>
<gene>
    <name evidence="5" type="ORF">C2R22_03410</name>
</gene>
<dbReference type="InterPro" id="IPR017871">
    <property type="entry name" value="ABC_transporter-like_CS"/>
</dbReference>
<feature type="domain" description="ABC transporter" evidence="4">
    <location>
        <begin position="34"/>
        <end position="270"/>
    </location>
</feature>
<dbReference type="SUPFAM" id="SSF52540">
    <property type="entry name" value="P-loop containing nucleoside triphosphate hydrolases"/>
    <property type="match status" value="1"/>
</dbReference>
<evidence type="ECO:0000256" key="3">
    <source>
        <dbReference type="ARBA" id="ARBA00022840"/>
    </source>
</evidence>
<dbReference type="GO" id="GO:0016887">
    <property type="term" value="F:ATP hydrolysis activity"/>
    <property type="evidence" value="ECO:0007669"/>
    <property type="project" value="InterPro"/>
</dbReference>
<dbReference type="SMART" id="SM00382">
    <property type="entry name" value="AAA"/>
    <property type="match status" value="1"/>
</dbReference>
<evidence type="ECO:0000313" key="6">
    <source>
        <dbReference type="Proteomes" id="UP000236584"/>
    </source>
</evidence>
<sequence>MSSTGRTMDTRVVSEMPSMNTRSQTPPVERDVHIEISGVNKVYNPNSDEPVQALKDIDFSIERGEFVSIIGPSGCGKTTLLKCVGDLVSQTSGQILIDGVPSTEARKARRLAFFFQEDVLLPWRTVMQNVLLPLEIKGKDTSDPDIRREAEKTIAHVGLEGFERALPNELSGGMRQRVALARGFVFDPEIYLMDEPFAALDELTRRKMNKFLLDIHEDVQKTTLFVTHHIGEAVWLSDKILVLSARPGEVDHVVDIDIGRPRDATTRTTDAFHEYEDMLTEILMQDEEF</sequence>
<dbReference type="KEGG" id="srub:C2R22_03410"/>
<dbReference type="InterPro" id="IPR003439">
    <property type="entry name" value="ABC_transporter-like_ATP-bd"/>
</dbReference>
<name>A0A2I8VFW4_9EURY</name>
<dbReference type="GO" id="GO:0005524">
    <property type="term" value="F:ATP binding"/>
    <property type="evidence" value="ECO:0007669"/>
    <property type="project" value="UniProtKB-KW"/>
</dbReference>